<dbReference type="EC" id="5.6.2.4" evidence="26"/>
<dbReference type="SMART" id="SM00271">
    <property type="entry name" value="DnaJ"/>
    <property type="match status" value="1"/>
</dbReference>
<evidence type="ECO:0000256" key="28">
    <source>
        <dbReference type="ARBA" id="ARBA00048988"/>
    </source>
</evidence>
<keyword evidence="18" id="KW-0067">ATP-binding</keyword>
<dbReference type="InterPro" id="IPR001623">
    <property type="entry name" value="DnaJ_domain"/>
</dbReference>
<evidence type="ECO:0000259" key="35">
    <source>
        <dbReference type="PROSITE" id="PS51341"/>
    </source>
</evidence>
<dbReference type="PROSITE" id="PS51341">
    <property type="entry name" value="ZF_LTAG_D1"/>
    <property type="match status" value="1"/>
</dbReference>
<dbReference type="PROSITE" id="PS50076">
    <property type="entry name" value="DNAJ_2"/>
    <property type="match status" value="1"/>
</dbReference>
<feature type="domain" description="T-ag OBD" evidence="34">
    <location>
        <begin position="150"/>
        <end position="265"/>
    </location>
</feature>
<evidence type="ECO:0000256" key="25">
    <source>
        <dbReference type="ARBA" id="ARBA00034617"/>
    </source>
</evidence>
<dbReference type="Gene3D" id="3.40.50.300">
    <property type="entry name" value="P-loop containing nucleotide triphosphate hydrolases"/>
    <property type="match status" value="1"/>
</dbReference>
<dbReference type="GO" id="GO:0005524">
    <property type="term" value="F:ATP binding"/>
    <property type="evidence" value="ECO:0007669"/>
    <property type="project" value="UniProtKB-KW"/>
</dbReference>
<keyword evidence="16" id="KW-1114">Inhibition of host interferon signaling pathway by virus</keyword>
<dbReference type="GO" id="GO:0039502">
    <property type="term" value="P:symbiont-mediated suppression of host type I interferon-mediated signaling pathway"/>
    <property type="evidence" value="ECO:0007669"/>
    <property type="project" value="UniProtKB-KW"/>
</dbReference>
<keyword evidence="7" id="KW-1048">Host nucleus</keyword>
<evidence type="ECO:0000256" key="20">
    <source>
        <dbReference type="ARBA" id="ARBA00023235"/>
    </source>
</evidence>
<dbReference type="GO" id="GO:0042025">
    <property type="term" value="C:host cell nucleus"/>
    <property type="evidence" value="ECO:0007669"/>
    <property type="project" value="UniProtKB-SubCell"/>
</dbReference>
<keyword evidence="12" id="KW-0547">Nucleotide-binding</keyword>
<keyword evidence="13 30" id="KW-0863">Zinc-finger</keyword>
<dbReference type="Pfam" id="PF06431">
    <property type="entry name" value="Polyoma_lg_T_C"/>
    <property type="match status" value="1"/>
</dbReference>
<evidence type="ECO:0000256" key="1">
    <source>
        <dbReference type="ARBA" id="ARBA00001946"/>
    </source>
</evidence>
<dbReference type="Gene3D" id="3.40.1310.20">
    <property type="match status" value="1"/>
</dbReference>
<dbReference type="Proteomes" id="UP000162677">
    <property type="component" value="Genome"/>
</dbReference>
<dbReference type="InterPro" id="IPR016392">
    <property type="entry name" value="Lg_T_Ag_polyomavir"/>
</dbReference>
<evidence type="ECO:0000256" key="13">
    <source>
        <dbReference type="ARBA" id="ARBA00022771"/>
    </source>
</evidence>
<dbReference type="InterPro" id="IPR037102">
    <property type="entry name" value="Znf_lg_T-Ag_D1_dom_sf"/>
</dbReference>
<dbReference type="GO" id="GO:0043138">
    <property type="term" value="F:3'-5' DNA helicase activity"/>
    <property type="evidence" value="ECO:0007669"/>
    <property type="project" value="UniProtKB-EC"/>
</dbReference>
<name>A0A060II03_9POLY</name>
<evidence type="ECO:0000256" key="6">
    <source>
        <dbReference type="ARBA" id="ARBA00022553"/>
    </source>
</evidence>
<evidence type="ECO:0000256" key="15">
    <source>
        <dbReference type="ARBA" id="ARBA00022806"/>
    </source>
</evidence>
<dbReference type="InterPro" id="IPR014015">
    <property type="entry name" value="Helicase_SF3_DNA-vir"/>
</dbReference>
<evidence type="ECO:0000256" key="10">
    <source>
        <dbReference type="ARBA" id="ARBA00022705"/>
    </source>
</evidence>
<evidence type="ECO:0000256" key="26">
    <source>
        <dbReference type="ARBA" id="ARBA00034808"/>
    </source>
</evidence>
<evidence type="ECO:0000256" key="9">
    <source>
        <dbReference type="ARBA" id="ARBA00022632"/>
    </source>
</evidence>
<dbReference type="GO" id="GO:0003688">
    <property type="term" value="F:DNA replication origin binding"/>
    <property type="evidence" value="ECO:0007669"/>
    <property type="project" value="InterPro"/>
</dbReference>
<dbReference type="InterPro" id="IPR010932">
    <property type="entry name" value="Lg_T_Ag_Polyomavir_C"/>
</dbReference>
<evidence type="ECO:0000256" key="16">
    <source>
        <dbReference type="ARBA" id="ARBA00022830"/>
    </source>
</evidence>
<dbReference type="GO" id="GO:0006260">
    <property type="term" value="P:DNA replication"/>
    <property type="evidence" value="ECO:0007669"/>
    <property type="project" value="UniProtKB-KW"/>
</dbReference>
<reference evidence="36 37" key="1">
    <citation type="submission" date="2013-09" db="EMBL/GenBank/DDBJ databases">
        <title>A newly reported human polyomavirus, STL polyomavirus, is present in feces and respiratory swab of Chinese children.</title>
        <authorList>
            <person name="Peng J."/>
            <person name="Li K."/>
            <person name="Jin Q."/>
        </authorList>
    </citation>
    <scope>NUCLEOTIDE SEQUENCE [LARGE SCALE GENOMIC DNA]</scope>
    <source>
        <strain evidence="36">Y57</strain>
    </source>
</reference>
<evidence type="ECO:0000256" key="24">
    <source>
        <dbReference type="ARBA" id="ARBA00023318"/>
    </source>
</evidence>
<evidence type="ECO:0000256" key="22">
    <source>
        <dbReference type="ARBA" id="ARBA00023280"/>
    </source>
</evidence>
<accession>A0A060II03</accession>
<evidence type="ECO:0000256" key="5">
    <source>
        <dbReference type="ARBA" id="ARBA00022518"/>
    </source>
</evidence>
<keyword evidence="6" id="KW-0597">Phosphoprotein</keyword>
<dbReference type="PROSITE" id="PS51287">
    <property type="entry name" value="T_AG_OBD"/>
    <property type="match status" value="1"/>
</dbReference>
<keyword evidence="17" id="KW-0862">Zinc</keyword>
<evidence type="ECO:0000256" key="3">
    <source>
        <dbReference type="ARBA" id="ARBA00018805"/>
    </source>
</evidence>
<evidence type="ECO:0000256" key="23">
    <source>
        <dbReference type="ARBA" id="ARBA00023309"/>
    </source>
</evidence>
<evidence type="ECO:0000256" key="27">
    <source>
        <dbReference type="ARBA" id="ARBA00045019"/>
    </source>
</evidence>
<keyword evidence="22" id="KW-0899">Viral immunoevasion</keyword>
<protein>
    <recommendedName>
        <fullName evidence="3">Large T antigen</fullName>
        <ecNumber evidence="26">5.6.2.4</ecNumber>
    </recommendedName>
    <alternativeName>
        <fullName evidence="27">DNA 3'-5' helicase large T antigen</fullName>
    </alternativeName>
</protein>
<evidence type="ECO:0000313" key="36">
    <source>
        <dbReference type="EMBL" id="AIC33520.1"/>
    </source>
</evidence>
<evidence type="ECO:0000256" key="11">
    <source>
        <dbReference type="ARBA" id="ARBA00022723"/>
    </source>
</evidence>
<dbReference type="EMBL" id="KF651951">
    <property type="protein sequence ID" value="AIC33520.1"/>
    <property type="molecule type" value="Genomic_DNA"/>
</dbReference>
<dbReference type="InterPro" id="IPR017910">
    <property type="entry name" value="Znf_lg_T-Ag_D1-typ"/>
</dbReference>
<keyword evidence="14" id="KW-0378">Hydrolase</keyword>
<evidence type="ECO:0000256" key="17">
    <source>
        <dbReference type="ARBA" id="ARBA00022833"/>
    </source>
</evidence>
<evidence type="ECO:0000256" key="30">
    <source>
        <dbReference type="PROSITE-ProRule" id="PRU00671"/>
    </source>
</evidence>
<proteinExistence type="predicted"/>
<comment type="cofactor">
    <cofactor evidence="1">
        <name>Mg(2+)</name>
        <dbReference type="ChEBI" id="CHEBI:18420"/>
    </cofactor>
</comment>
<dbReference type="GO" id="GO:0008270">
    <property type="term" value="F:zinc ion binding"/>
    <property type="evidence" value="ECO:0007669"/>
    <property type="project" value="UniProtKB-KW"/>
</dbReference>
<keyword evidence="4" id="KW-1121">Modulation of host cell cycle by virus</keyword>
<dbReference type="GO" id="GO:0039576">
    <property type="term" value="P:symbiont-mediated suppression of host JAK-STAT cascade via inhibition of JAK1 activity"/>
    <property type="evidence" value="ECO:0007669"/>
    <property type="project" value="UniProtKB-KW"/>
</dbReference>
<feature type="domain" description="T-ag D1-type" evidence="35">
    <location>
        <begin position="275"/>
        <end position="366"/>
    </location>
</feature>
<keyword evidence="5" id="KW-0244">Early protein</keyword>
<keyword evidence="24" id="KW-1096">Inhibition of host JAK1 by virus</keyword>
<feature type="domain" description="J" evidence="32">
    <location>
        <begin position="12"/>
        <end position="83"/>
    </location>
</feature>
<feature type="domain" description="SF3 helicase" evidence="33">
    <location>
        <begin position="406"/>
        <end position="566"/>
    </location>
</feature>
<keyword evidence="21" id="KW-0922">Interferon antiviral system evasion</keyword>
<evidence type="ECO:0000313" key="37">
    <source>
        <dbReference type="Proteomes" id="UP000162677"/>
    </source>
</evidence>
<evidence type="ECO:0000256" key="2">
    <source>
        <dbReference type="ARBA" id="ARBA00004147"/>
    </source>
</evidence>
<keyword evidence="9" id="KW-1090">Inhibition of host innate immune response by virus</keyword>
<evidence type="ECO:0000259" key="34">
    <source>
        <dbReference type="PROSITE" id="PS51287"/>
    </source>
</evidence>
<dbReference type="InterPro" id="IPR027417">
    <property type="entry name" value="P-loop_NTPase"/>
</dbReference>
<evidence type="ECO:0000256" key="18">
    <source>
        <dbReference type="ARBA" id="ARBA00022840"/>
    </source>
</evidence>
<evidence type="ECO:0000256" key="29">
    <source>
        <dbReference type="PROSITE-ProRule" id="PRU00620"/>
    </source>
</evidence>
<sequence>MDQALSREEAKELMGLLGLPEDSWGNVPLITYRFRQKSKIYHPDKGGNEETMKRMTELYSRMQNTLQNLRSSNENEHMYPPGGQYGTPAWEQWWEEFNQPFEDDLTCNESFNCSDDEGTSASQKRKFPDYSTQNSTPPKKNKPADPTDFPAELETFLSHAVFSNKTSNCFCIYTTMEKGNELYTVIGPKFKSMFISCHSYNTCCLLFMILAGKHRVSALKNFCSALCSISFVLVKSCLKPYECYYRMCSSPFSVIKQSRPEGLSQAEFMEQENSKPTVNWQQICEFAVQFNCEDPLLLMGIYLDFSESPDNCEKCRTELKHHNQFHEKEHNNAKLFRDSKTQKTLCQQACDWVCAKRRVLILESTREDLLVIRFKQVLKEMQDIAGEVEILRYMAGVAWLSLLFNHFDDIVLEIIRTMVVNTPKRRYFLFKGPINSGKTTVAAAILDLLGGRTLNINCPPEKVNFELGCAIDEFMVVFEDVKGQTEGKTNLTSGMGMNNLDSLRDHLDGCVKVNLEKKHLNKRSQIFPPGIITMNEYNVPLTILARMVKVINFRPKHYLKKSLEVNNELLHRRIVQSGKTLLMLLMWWQPVKVFHSSIHEDVKLWKDTLTKYVSIGMFHDIQKNIQNGEDPLKNILICEDTENNETQDSAFCTQDSDNE</sequence>
<feature type="DNA-binding region" description="T-ag OBD" evidence="29">
    <location>
        <begin position="150"/>
        <end position="265"/>
    </location>
</feature>
<evidence type="ECO:0000256" key="7">
    <source>
        <dbReference type="ARBA" id="ARBA00022562"/>
    </source>
</evidence>
<keyword evidence="10" id="KW-0235">DNA replication</keyword>
<evidence type="ECO:0000256" key="14">
    <source>
        <dbReference type="ARBA" id="ARBA00022801"/>
    </source>
</evidence>
<dbReference type="PIRSF" id="PIRSF003368">
    <property type="entry name" value="Large_T_antigen_polyomaV"/>
    <property type="match status" value="1"/>
</dbReference>
<feature type="region of interest" description="Disordered" evidence="31">
    <location>
        <begin position="114"/>
        <end position="146"/>
    </location>
</feature>
<dbReference type="SUPFAM" id="SSF46565">
    <property type="entry name" value="Chaperone J-domain"/>
    <property type="match status" value="1"/>
</dbReference>
<dbReference type="Gene3D" id="1.10.287.110">
    <property type="entry name" value="DnaJ domain"/>
    <property type="match status" value="1"/>
</dbReference>
<evidence type="ECO:0000256" key="21">
    <source>
        <dbReference type="ARBA" id="ARBA00023258"/>
    </source>
</evidence>
<keyword evidence="23" id="KW-1078">G1/S host cell cycle checkpoint dysregulation by virus</keyword>
<evidence type="ECO:0000256" key="31">
    <source>
        <dbReference type="SAM" id="MobiDB-lite"/>
    </source>
</evidence>
<dbReference type="Pfam" id="PF02217">
    <property type="entry name" value="T_Ag_DNA_bind"/>
    <property type="match status" value="1"/>
</dbReference>
<comment type="subcellular location">
    <subcellularLocation>
        <location evidence="2">Host nucleus</location>
    </subcellularLocation>
</comment>
<organism evidence="36 37">
    <name type="scientific">STL polyomavirus</name>
    <dbReference type="NCBI Taxonomy" id="1277649"/>
    <lineage>
        <taxon>Viruses</taxon>
        <taxon>Monodnaviria</taxon>
        <taxon>Shotokuvirae</taxon>
        <taxon>Cossaviricota</taxon>
        <taxon>Papovaviricetes</taxon>
        <taxon>Sepolyvirales</taxon>
        <taxon>Polyomaviridae</taxon>
        <taxon>Deltapolyomavirus</taxon>
        <taxon>Deltapolyomavirus undecihominis</taxon>
    </lineage>
</organism>
<dbReference type="GO" id="GO:0016787">
    <property type="term" value="F:hydrolase activity"/>
    <property type="evidence" value="ECO:0007669"/>
    <property type="project" value="UniProtKB-KW"/>
</dbReference>
<dbReference type="PROSITE" id="PS51206">
    <property type="entry name" value="SF3_HELICASE_1"/>
    <property type="match status" value="1"/>
</dbReference>
<evidence type="ECO:0000259" key="32">
    <source>
        <dbReference type="PROSITE" id="PS50076"/>
    </source>
</evidence>
<evidence type="ECO:0000256" key="4">
    <source>
        <dbReference type="ARBA" id="ARBA00022504"/>
    </source>
</evidence>
<dbReference type="GO" id="GO:0052170">
    <property type="term" value="P:symbiont-mediated suppression of host innate immune response"/>
    <property type="evidence" value="ECO:0007669"/>
    <property type="project" value="UniProtKB-KW"/>
</dbReference>
<keyword evidence="15" id="KW-0347">Helicase</keyword>
<evidence type="ECO:0000259" key="33">
    <source>
        <dbReference type="PROSITE" id="PS51206"/>
    </source>
</evidence>
<evidence type="ECO:0000256" key="12">
    <source>
        <dbReference type="ARBA" id="ARBA00022741"/>
    </source>
</evidence>
<evidence type="ECO:0000256" key="8">
    <source>
        <dbReference type="ARBA" id="ARBA00022581"/>
    </source>
</evidence>
<comment type="catalytic activity">
    <reaction evidence="28">
        <text>ATP + H2O = ADP + phosphate + H(+)</text>
        <dbReference type="Rhea" id="RHEA:13065"/>
        <dbReference type="ChEBI" id="CHEBI:15377"/>
        <dbReference type="ChEBI" id="CHEBI:15378"/>
        <dbReference type="ChEBI" id="CHEBI:30616"/>
        <dbReference type="ChEBI" id="CHEBI:43474"/>
        <dbReference type="ChEBI" id="CHEBI:456216"/>
        <dbReference type="EC" id="5.6.2.4"/>
    </reaction>
</comment>
<keyword evidence="11" id="KW-0479">Metal-binding</keyword>
<dbReference type="SUPFAM" id="SSF52540">
    <property type="entry name" value="P-loop containing nucleoside triphosphate hydrolases"/>
    <property type="match status" value="1"/>
</dbReference>
<dbReference type="GO" id="GO:0039645">
    <property type="term" value="P:symbiont-mediated perturbation of host cell cycle G1/S transition checkpoint"/>
    <property type="evidence" value="ECO:0007669"/>
    <property type="project" value="UniProtKB-KW"/>
</dbReference>
<keyword evidence="20" id="KW-0413">Isomerase</keyword>
<dbReference type="InterPro" id="IPR036869">
    <property type="entry name" value="J_dom_sf"/>
</dbReference>
<dbReference type="Gene3D" id="1.10.10.510">
    <property type="entry name" value="Zinc finger, large T-antigen D1 domain"/>
    <property type="match status" value="1"/>
</dbReference>
<keyword evidence="8" id="KW-0945">Host-virus interaction</keyword>
<keyword evidence="19 29" id="KW-0238">DNA-binding</keyword>
<dbReference type="Gene3D" id="1.20.1050.70">
    <property type="entry name" value="Large T antigen, SV40, domain 3"/>
    <property type="match status" value="1"/>
</dbReference>
<dbReference type="InterPro" id="IPR003133">
    <property type="entry name" value="T_Ag_DNA-bd"/>
</dbReference>
<dbReference type="SUPFAM" id="SSF55464">
    <property type="entry name" value="Origin of replication-binding domain, RBD-like"/>
    <property type="match status" value="1"/>
</dbReference>
<comment type="catalytic activity">
    <reaction evidence="25">
        <text>Couples ATP hydrolysis with the unwinding of duplex DNA by translocating in the 3'-5' direction.</text>
        <dbReference type="EC" id="5.6.2.4"/>
    </reaction>
</comment>
<evidence type="ECO:0000256" key="19">
    <source>
        <dbReference type="ARBA" id="ARBA00023125"/>
    </source>
</evidence>